<dbReference type="GO" id="GO:0043022">
    <property type="term" value="F:ribosome binding"/>
    <property type="evidence" value="ECO:0007669"/>
    <property type="project" value="UniProtKB-UniRule"/>
</dbReference>
<name>A0A6N8FE64_9GAMM</name>
<dbReference type="InterPro" id="IPR006839">
    <property type="entry name" value="DarP"/>
</dbReference>
<proteinExistence type="inferred from homology"/>
<protein>
    <recommendedName>
        <fullName evidence="5">Dual-action ribosomal maturation protein DarP</fullName>
    </recommendedName>
    <alternativeName>
        <fullName evidence="5">Large ribosomal subunit assembly factor DarP</fullName>
    </alternativeName>
</protein>
<keyword evidence="1 5" id="KW-0963">Cytoplasm</keyword>
<dbReference type="PANTHER" id="PTHR38101:SF1">
    <property type="entry name" value="UPF0307 PROTEIN YJGA"/>
    <property type="match status" value="1"/>
</dbReference>
<comment type="subcellular location">
    <subcellularLocation>
        <location evidence="5">Cytoplasm</location>
    </subcellularLocation>
    <text evidence="5">Associates with late stage pre-50S ribosomal subunits.</text>
</comment>
<dbReference type="GO" id="GO:0019843">
    <property type="term" value="F:rRNA binding"/>
    <property type="evidence" value="ECO:0007669"/>
    <property type="project" value="UniProtKB-UniRule"/>
</dbReference>
<dbReference type="CDD" id="cd16331">
    <property type="entry name" value="YjgA-like"/>
    <property type="match status" value="1"/>
</dbReference>
<dbReference type="RefSeq" id="WP_155695793.1">
    <property type="nucleotide sequence ID" value="NZ_WOCD01000003.1"/>
</dbReference>
<evidence type="ECO:0000256" key="1">
    <source>
        <dbReference type="ARBA" id="ARBA00022490"/>
    </source>
</evidence>
<evidence type="ECO:0000256" key="5">
    <source>
        <dbReference type="HAMAP-Rule" id="MF_00765"/>
    </source>
</evidence>
<dbReference type="OrthoDB" id="5293604at2"/>
<dbReference type="NCBIfam" id="NF003593">
    <property type="entry name" value="PRK05255.1-1"/>
    <property type="match status" value="1"/>
</dbReference>
<comment type="similarity">
    <text evidence="5">Belongs to the DarP family.</text>
</comment>
<evidence type="ECO:0000256" key="2">
    <source>
        <dbReference type="ARBA" id="ARBA00022517"/>
    </source>
</evidence>
<comment type="caution">
    <text evidence="6">The sequence shown here is derived from an EMBL/GenBank/DDBJ whole genome shotgun (WGS) entry which is preliminary data.</text>
</comment>
<dbReference type="EMBL" id="WOCD01000003">
    <property type="protein sequence ID" value="MUH72631.1"/>
    <property type="molecule type" value="Genomic_DNA"/>
</dbReference>
<dbReference type="Proteomes" id="UP000439994">
    <property type="component" value="Unassembled WGS sequence"/>
</dbReference>
<dbReference type="HAMAP" id="MF_00765">
    <property type="entry name" value="DarP"/>
    <property type="match status" value="1"/>
</dbReference>
<comment type="function">
    <text evidence="5">Member of a network of 50S ribosomal subunit biogenesis factors which assembles along the 30S-50S interface, preventing incorrect 23S rRNA structures from forming. Promotes peptidyl transferase center (PTC) maturation.</text>
</comment>
<keyword evidence="3 5" id="KW-0699">rRNA-binding</keyword>
<dbReference type="GO" id="GO:0005829">
    <property type="term" value="C:cytosol"/>
    <property type="evidence" value="ECO:0007669"/>
    <property type="project" value="TreeGrafter"/>
</dbReference>
<dbReference type="SUPFAM" id="SSF158710">
    <property type="entry name" value="PSPTO4464-like"/>
    <property type="match status" value="1"/>
</dbReference>
<sequence>MSLLFVIKAQKYWLIYSLEHTINLYLRLSKSNDPIVMTKPYYLMPDDENYISKSEIKQEAKDLRIFAEKLVKLSKSQRQKITASDELLDAFKLADKIATKPDALRRHMQFMAKLLRDEALDTLKLEYQRLTTPGQANDAQMQKIERLRDALLKSGDEAINDLLEQAPTLERQRVRQLTRQAKKEVEKEKPGKSYKELFQYIKDGLSS</sequence>
<keyword evidence="4 5" id="KW-0694">RNA-binding</keyword>
<reference evidence="6 7" key="1">
    <citation type="submission" date="2019-11" db="EMBL/GenBank/DDBJ databases">
        <title>P. haliotis isolates from Z. marina roots.</title>
        <authorList>
            <person name="Cohen M."/>
            <person name="Jospin G."/>
            <person name="Eisen J.A."/>
            <person name="Coil D.A."/>
        </authorList>
    </citation>
    <scope>NUCLEOTIDE SEQUENCE [LARGE SCALE GENOMIC DNA]</scope>
    <source>
        <strain evidence="6 7">UCD-MCMsp1aY</strain>
    </source>
</reference>
<organism evidence="6 7">
    <name type="scientific">Psychrosphaera haliotis</name>
    <dbReference type="NCBI Taxonomy" id="555083"/>
    <lineage>
        <taxon>Bacteria</taxon>
        <taxon>Pseudomonadati</taxon>
        <taxon>Pseudomonadota</taxon>
        <taxon>Gammaproteobacteria</taxon>
        <taxon>Alteromonadales</taxon>
        <taxon>Pseudoalteromonadaceae</taxon>
        <taxon>Psychrosphaera</taxon>
    </lineage>
</organism>
<evidence type="ECO:0000256" key="4">
    <source>
        <dbReference type="ARBA" id="ARBA00022884"/>
    </source>
</evidence>
<evidence type="ECO:0000313" key="7">
    <source>
        <dbReference type="Proteomes" id="UP000439994"/>
    </source>
</evidence>
<accession>A0A6N8FE64</accession>
<dbReference type="AlphaFoldDB" id="A0A6N8FE64"/>
<dbReference type="Gene3D" id="1.10.60.30">
    <property type="entry name" value="PSPTO4464-like domains"/>
    <property type="match status" value="2"/>
</dbReference>
<dbReference type="PANTHER" id="PTHR38101">
    <property type="entry name" value="UPF0307 PROTEIN YJGA"/>
    <property type="match status" value="1"/>
</dbReference>
<dbReference type="InterPro" id="IPR023153">
    <property type="entry name" value="DarP_sf"/>
</dbReference>
<dbReference type="Pfam" id="PF04751">
    <property type="entry name" value="DarP"/>
    <property type="match status" value="1"/>
</dbReference>
<evidence type="ECO:0000313" key="6">
    <source>
        <dbReference type="EMBL" id="MUH72631.1"/>
    </source>
</evidence>
<gene>
    <name evidence="5" type="primary">darP</name>
    <name evidence="6" type="ORF">GNP35_09105</name>
</gene>
<evidence type="ECO:0000256" key="3">
    <source>
        <dbReference type="ARBA" id="ARBA00022730"/>
    </source>
</evidence>
<keyword evidence="7" id="KW-1185">Reference proteome</keyword>
<keyword evidence="2 5" id="KW-0690">Ribosome biogenesis</keyword>
<dbReference type="GO" id="GO:1902626">
    <property type="term" value="P:assembly of large subunit precursor of preribosome"/>
    <property type="evidence" value="ECO:0007669"/>
    <property type="project" value="UniProtKB-UniRule"/>
</dbReference>